<dbReference type="SMART" id="SM00829">
    <property type="entry name" value="PKS_ER"/>
    <property type="match status" value="1"/>
</dbReference>
<keyword evidence="3 5" id="KW-0862">Zinc</keyword>
<dbReference type="OrthoDB" id="9769198at2"/>
<dbReference type="EMBL" id="FORR01000003">
    <property type="protein sequence ID" value="SFJ02356.1"/>
    <property type="molecule type" value="Genomic_DNA"/>
</dbReference>
<dbReference type="STRING" id="46223.SAMN05421852_103266"/>
<sequence>MKAAVYYGPRDVRIDDVESPRIQAGHEMLVKVRATSICGSDLHIYRGTLDAIMERGKSGLGHELSGEVVEVGKAVGNFKPGDRVTMAYSASCGECFMCRVGQTAHCTITNKAVYGFGTAFGDLNGTQAEYLVIPYADAHAMKVDGTLDDEQVLTLSCNLPSALIANNLADVQLGESLAIVGLGPTGIMSLELALHRGPGRVFALDPVSYRREYVKERFGVEVLDPSDPEALERVRQVTEGRGVDKVIEIVGTPDSLQLSLDLVRPGGTVAAIGVFTTDQFNLNLSDVFLRDITMHMNGFANVQPYMYEAHRLLLEGVIDPRPLFTHRFSLEQVSQAYQVFADKLDDALKVLIRP</sequence>
<name>A0A1I3N0C9_9BACL</name>
<evidence type="ECO:0000256" key="4">
    <source>
        <dbReference type="ARBA" id="ARBA00023002"/>
    </source>
</evidence>
<dbReference type="InterPro" id="IPR002328">
    <property type="entry name" value="ADH_Zn_CS"/>
</dbReference>
<dbReference type="InterPro" id="IPR013149">
    <property type="entry name" value="ADH-like_C"/>
</dbReference>
<dbReference type="PANTHER" id="PTHR42813">
    <property type="entry name" value="ZINC-TYPE ALCOHOL DEHYDROGENASE-LIKE"/>
    <property type="match status" value="1"/>
</dbReference>
<dbReference type="PANTHER" id="PTHR42813:SF2">
    <property type="entry name" value="DEHYDROGENASE, ZINC-CONTAINING, PUTATIVE (AFU_ORTHOLOGUE AFUA_2G02810)-RELATED"/>
    <property type="match status" value="1"/>
</dbReference>
<evidence type="ECO:0000256" key="5">
    <source>
        <dbReference type="RuleBase" id="RU361277"/>
    </source>
</evidence>
<dbReference type="Pfam" id="PF00107">
    <property type="entry name" value="ADH_zinc_N"/>
    <property type="match status" value="1"/>
</dbReference>
<gene>
    <name evidence="7" type="ORF">SAMN05421852_103266</name>
</gene>
<feature type="domain" description="Enoyl reductase (ER)" evidence="6">
    <location>
        <begin position="8"/>
        <end position="352"/>
    </location>
</feature>
<proteinExistence type="inferred from homology"/>
<protein>
    <submittedName>
        <fullName evidence="7">Threonine dehydrogenase</fullName>
    </submittedName>
</protein>
<dbReference type="CDD" id="cd05278">
    <property type="entry name" value="FDH_like"/>
    <property type="match status" value="1"/>
</dbReference>
<evidence type="ECO:0000313" key="8">
    <source>
        <dbReference type="Proteomes" id="UP000199545"/>
    </source>
</evidence>
<dbReference type="AlphaFoldDB" id="A0A1I3N0C9"/>
<dbReference type="InterPro" id="IPR013154">
    <property type="entry name" value="ADH-like_N"/>
</dbReference>
<dbReference type="InterPro" id="IPR036291">
    <property type="entry name" value="NAD(P)-bd_dom_sf"/>
</dbReference>
<accession>A0A1I3N0C9</accession>
<evidence type="ECO:0000256" key="3">
    <source>
        <dbReference type="ARBA" id="ARBA00022833"/>
    </source>
</evidence>
<dbReference type="Gene3D" id="3.90.180.10">
    <property type="entry name" value="Medium-chain alcohol dehydrogenases, catalytic domain"/>
    <property type="match status" value="1"/>
</dbReference>
<dbReference type="Gene3D" id="3.40.50.720">
    <property type="entry name" value="NAD(P)-binding Rossmann-like Domain"/>
    <property type="match status" value="1"/>
</dbReference>
<dbReference type="PROSITE" id="PS00059">
    <property type="entry name" value="ADH_ZINC"/>
    <property type="match status" value="1"/>
</dbReference>
<evidence type="ECO:0000256" key="1">
    <source>
        <dbReference type="ARBA" id="ARBA00001947"/>
    </source>
</evidence>
<dbReference type="SUPFAM" id="SSF50129">
    <property type="entry name" value="GroES-like"/>
    <property type="match status" value="1"/>
</dbReference>
<dbReference type="GO" id="GO:0008270">
    <property type="term" value="F:zinc ion binding"/>
    <property type="evidence" value="ECO:0007669"/>
    <property type="project" value="InterPro"/>
</dbReference>
<dbReference type="Pfam" id="PF08240">
    <property type="entry name" value="ADH_N"/>
    <property type="match status" value="1"/>
</dbReference>
<dbReference type="SUPFAM" id="SSF51735">
    <property type="entry name" value="NAD(P)-binding Rossmann-fold domains"/>
    <property type="match status" value="1"/>
</dbReference>
<evidence type="ECO:0000313" key="7">
    <source>
        <dbReference type="EMBL" id="SFJ02356.1"/>
    </source>
</evidence>
<evidence type="ECO:0000256" key="2">
    <source>
        <dbReference type="ARBA" id="ARBA00022723"/>
    </source>
</evidence>
<keyword evidence="4" id="KW-0560">Oxidoreductase</keyword>
<dbReference type="Proteomes" id="UP000199545">
    <property type="component" value="Unassembled WGS sequence"/>
</dbReference>
<comment type="similarity">
    <text evidence="5">Belongs to the zinc-containing alcohol dehydrogenase family.</text>
</comment>
<dbReference type="InterPro" id="IPR020843">
    <property type="entry name" value="ER"/>
</dbReference>
<comment type="cofactor">
    <cofactor evidence="1 5">
        <name>Zn(2+)</name>
        <dbReference type="ChEBI" id="CHEBI:29105"/>
    </cofactor>
</comment>
<reference evidence="7 8" key="1">
    <citation type="submission" date="2016-10" db="EMBL/GenBank/DDBJ databases">
        <authorList>
            <person name="de Groot N.N."/>
        </authorList>
    </citation>
    <scope>NUCLEOTIDE SEQUENCE [LARGE SCALE GENOMIC DNA]</scope>
    <source>
        <strain evidence="7 8">DSM 44778</strain>
    </source>
</reference>
<keyword evidence="8" id="KW-1185">Reference proteome</keyword>
<keyword evidence="2 5" id="KW-0479">Metal-binding</keyword>
<dbReference type="InterPro" id="IPR011032">
    <property type="entry name" value="GroES-like_sf"/>
</dbReference>
<evidence type="ECO:0000259" key="6">
    <source>
        <dbReference type="SMART" id="SM00829"/>
    </source>
</evidence>
<dbReference type="RefSeq" id="WP_093228678.1">
    <property type="nucleotide sequence ID" value="NZ_FORR01000003.1"/>
</dbReference>
<dbReference type="GO" id="GO:0016491">
    <property type="term" value="F:oxidoreductase activity"/>
    <property type="evidence" value="ECO:0007669"/>
    <property type="project" value="UniProtKB-KW"/>
</dbReference>
<organism evidence="7 8">
    <name type="scientific">Thermoflavimicrobium dichotomicum</name>
    <dbReference type="NCBI Taxonomy" id="46223"/>
    <lineage>
        <taxon>Bacteria</taxon>
        <taxon>Bacillati</taxon>
        <taxon>Bacillota</taxon>
        <taxon>Bacilli</taxon>
        <taxon>Bacillales</taxon>
        <taxon>Thermoactinomycetaceae</taxon>
        <taxon>Thermoflavimicrobium</taxon>
    </lineage>
</organism>